<dbReference type="PANTHER" id="PTHR34383:SF3">
    <property type="entry name" value="POLYPHOSPHATE:AMP PHOSPHOTRANSFERASE"/>
    <property type="match status" value="1"/>
</dbReference>
<dbReference type="InterPro" id="IPR027417">
    <property type="entry name" value="P-loop_NTPase"/>
</dbReference>
<keyword evidence="3 5" id="KW-0418">Kinase</keyword>
<dbReference type="Pfam" id="PF03976">
    <property type="entry name" value="PPK2"/>
    <property type="match status" value="1"/>
</dbReference>
<feature type="domain" description="Polyphosphate kinase-2-related" evidence="4">
    <location>
        <begin position="32"/>
        <end position="254"/>
    </location>
</feature>
<dbReference type="Gene3D" id="3.40.50.300">
    <property type="entry name" value="P-loop containing nucleotide triphosphate hydrolases"/>
    <property type="match status" value="1"/>
</dbReference>
<dbReference type="SUPFAM" id="SSF52540">
    <property type="entry name" value="P-loop containing nucleoside triphosphate hydrolases"/>
    <property type="match status" value="1"/>
</dbReference>
<organism evidence="5 6">
    <name type="scientific">Marinobacter pelagius</name>
    <dbReference type="NCBI Taxonomy" id="379482"/>
    <lineage>
        <taxon>Bacteria</taxon>
        <taxon>Pseudomonadati</taxon>
        <taxon>Pseudomonadota</taxon>
        <taxon>Gammaproteobacteria</taxon>
        <taxon>Pseudomonadales</taxon>
        <taxon>Marinobacteraceae</taxon>
        <taxon>Marinobacter</taxon>
    </lineage>
</organism>
<dbReference type="Proteomes" id="UP000199339">
    <property type="component" value="Unassembled WGS sequence"/>
</dbReference>
<evidence type="ECO:0000313" key="5">
    <source>
        <dbReference type="EMBL" id="SFM59190.1"/>
    </source>
</evidence>
<reference evidence="6" key="1">
    <citation type="submission" date="2016-10" db="EMBL/GenBank/DDBJ databases">
        <authorList>
            <person name="Varghese N."/>
            <person name="Submissions S."/>
        </authorList>
    </citation>
    <scope>NUCLEOTIDE SEQUENCE [LARGE SCALE GENOMIC DNA]</scope>
    <source>
        <strain evidence="6">CGMCC 1.6775</strain>
    </source>
</reference>
<accession>A0A1I4S4J2</accession>
<dbReference type="PANTHER" id="PTHR34383">
    <property type="entry name" value="POLYPHOSPHATE:AMP PHOSPHOTRANSFERASE-RELATED"/>
    <property type="match status" value="1"/>
</dbReference>
<dbReference type="AlphaFoldDB" id="A0A1I4S4J2"/>
<evidence type="ECO:0000256" key="2">
    <source>
        <dbReference type="ARBA" id="ARBA00022679"/>
    </source>
</evidence>
<dbReference type="EMBL" id="FOUR01000001">
    <property type="protein sequence ID" value="SFM59190.1"/>
    <property type="molecule type" value="Genomic_DNA"/>
</dbReference>
<sequence>MGKDFMDVSPFASSWCFDPDRPRFRDYPTLLDDDEEVPALEASLEEIGEYQRRLWANRKRALLVVVHGPDTSGKDSLIRTLATYADPAGFHAWSFSRPQGAEVRHDFLWRVTPYLPGLGEMVAFNRSHHEAVIAERVWPVRAPDSYNWNNRYQSIRNFERHLVQEGTTILKVWQNLSEDEHRRRLLKRLDKPRKRWKFDKSDIDGWARRAEYEAFAEQAMAATHTPEAPWFVVPGDRKPQARAIVAAMLAEQLRQLAPDYPAEDEAVLREYRQLLARNGVS</sequence>
<gene>
    <name evidence="5" type="ORF">SAMN04487961_0818</name>
</gene>
<comment type="similarity">
    <text evidence="1">Belongs to the polyphosphate kinase 2 (PPK2) family. Class I subfamily.</text>
</comment>
<keyword evidence="2" id="KW-0808">Transferase</keyword>
<dbReference type="RefSeq" id="WP_245777349.1">
    <property type="nucleotide sequence ID" value="NZ_FOUR01000001.1"/>
</dbReference>
<evidence type="ECO:0000259" key="4">
    <source>
        <dbReference type="Pfam" id="PF03976"/>
    </source>
</evidence>
<dbReference type="InterPro" id="IPR022488">
    <property type="entry name" value="PPK2-related"/>
</dbReference>
<dbReference type="PIRSF" id="PIRSF028756">
    <property type="entry name" value="PPK2_prd"/>
    <property type="match status" value="1"/>
</dbReference>
<dbReference type="GO" id="GO:0008976">
    <property type="term" value="F:polyphosphate kinase activity"/>
    <property type="evidence" value="ECO:0007669"/>
    <property type="project" value="InterPro"/>
</dbReference>
<evidence type="ECO:0000313" key="6">
    <source>
        <dbReference type="Proteomes" id="UP000199339"/>
    </source>
</evidence>
<evidence type="ECO:0000256" key="1">
    <source>
        <dbReference type="ARBA" id="ARBA00009924"/>
    </source>
</evidence>
<evidence type="ECO:0000256" key="3">
    <source>
        <dbReference type="ARBA" id="ARBA00022777"/>
    </source>
</evidence>
<name>A0A1I4S4J2_9GAMM</name>
<dbReference type="InterPro" id="IPR016898">
    <property type="entry name" value="Polyphosphate_phosphotransfera"/>
</dbReference>
<proteinExistence type="inferred from homology"/>
<protein>
    <submittedName>
        <fullName evidence="5">Polyphosphate kinase 2, PPK2 family</fullName>
    </submittedName>
</protein>
<keyword evidence="6" id="KW-1185">Reference proteome</keyword>